<evidence type="ECO:0000256" key="2">
    <source>
        <dbReference type="ARBA" id="ARBA00022771"/>
    </source>
</evidence>
<evidence type="ECO:0000313" key="6">
    <source>
        <dbReference type="EMBL" id="KAK5794133.1"/>
    </source>
</evidence>
<organism evidence="6 7">
    <name type="scientific">Gossypium arboreum</name>
    <name type="common">Tree cotton</name>
    <name type="synonym">Gossypium nanking</name>
    <dbReference type="NCBI Taxonomy" id="29729"/>
    <lineage>
        <taxon>Eukaryota</taxon>
        <taxon>Viridiplantae</taxon>
        <taxon>Streptophyta</taxon>
        <taxon>Embryophyta</taxon>
        <taxon>Tracheophyta</taxon>
        <taxon>Spermatophyta</taxon>
        <taxon>Magnoliopsida</taxon>
        <taxon>eudicotyledons</taxon>
        <taxon>Gunneridae</taxon>
        <taxon>Pentapetalae</taxon>
        <taxon>rosids</taxon>
        <taxon>malvids</taxon>
        <taxon>Malvales</taxon>
        <taxon>Malvaceae</taxon>
        <taxon>Malvoideae</taxon>
        <taxon>Gossypium</taxon>
    </lineage>
</organism>
<gene>
    <name evidence="6" type="ORF">PVK06_035340</name>
</gene>
<protein>
    <recommendedName>
        <fullName evidence="5">SWIM-type domain-containing protein</fullName>
    </recommendedName>
</protein>
<keyword evidence="1" id="KW-0479">Metal-binding</keyword>
<dbReference type="SMART" id="SM00575">
    <property type="entry name" value="ZnF_PMZ"/>
    <property type="match status" value="1"/>
</dbReference>
<keyword evidence="3" id="KW-0862">Zinc</keyword>
<evidence type="ECO:0000256" key="4">
    <source>
        <dbReference type="PROSITE-ProRule" id="PRU00325"/>
    </source>
</evidence>
<dbReference type="EMBL" id="JARKNE010000010">
    <property type="protein sequence ID" value="KAK5794133.1"/>
    <property type="molecule type" value="Genomic_DNA"/>
</dbReference>
<keyword evidence="7" id="KW-1185">Reference proteome</keyword>
<accession>A0ABR0NJL7</accession>
<evidence type="ECO:0000313" key="7">
    <source>
        <dbReference type="Proteomes" id="UP001358586"/>
    </source>
</evidence>
<reference evidence="6 7" key="1">
    <citation type="submission" date="2023-03" db="EMBL/GenBank/DDBJ databases">
        <title>WGS of Gossypium arboreum.</title>
        <authorList>
            <person name="Yu D."/>
        </authorList>
    </citation>
    <scope>NUCLEOTIDE SEQUENCE [LARGE SCALE GENOMIC DNA]</scope>
    <source>
        <tissue evidence="6">Leaf</tissue>
    </source>
</reference>
<evidence type="ECO:0000256" key="1">
    <source>
        <dbReference type="ARBA" id="ARBA00022723"/>
    </source>
</evidence>
<dbReference type="Pfam" id="PF04434">
    <property type="entry name" value="SWIM"/>
    <property type="match status" value="1"/>
</dbReference>
<evidence type="ECO:0000259" key="5">
    <source>
        <dbReference type="PROSITE" id="PS50966"/>
    </source>
</evidence>
<keyword evidence="2 4" id="KW-0863">Zinc-finger</keyword>
<dbReference type="PROSITE" id="PS50966">
    <property type="entry name" value="ZF_SWIM"/>
    <property type="match status" value="1"/>
</dbReference>
<sequence>MTAGIILSMVKVDPKTTVSVLIVNIRNQFNFTPSYCKALIEKHKALEKMHSRWDALYNEVWQWCWVLDRYEIVKGRLHEMLKMLQSTNEMEAQYLSNIPFDKWTQSYDRVCHSREDLWFWVMEFDRPNQGIAKGVYCVHLRNKTCDCGRFDALRFPCAHAITACSNLHLDPMSFVDDVYKLEYLYNVWRHVFPPLLDELMWSPISSALFKLLPDRIFRRKPKGRPMLT</sequence>
<dbReference type="InterPro" id="IPR006564">
    <property type="entry name" value="Znf_PMZ"/>
</dbReference>
<evidence type="ECO:0000256" key="3">
    <source>
        <dbReference type="ARBA" id="ARBA00022833"/>
    </source>
</evidence>
<comment type="caution">
    <text evidence="6">The sequence shown here is derived from an EMBL/GenBank/DDBJ whole genome shotgun (WGS) entry which is preliminary data.</text>
</comment>
<dbReference type="InterPro" id="IPR007527">
    <property type="entry name" value="Znf_SWIM"/>
</dbReference>
<name>A0ABR0NJL7_GOSAR</name>
<dbReference type="Proteomes" id="UP001358586">
    <property type="component" value="Chromosome 10"/>
</dbReference>
<proteinExistence type="predicted"/>
<feature type="domain" description="SWIM-type" evidence="5">
    <location>
        <begin position="136"/>
        <end position="168"/>
    </location>
</feature>